<evidence type="ECO:0000256" key="1">
    <source>
        <dbReference type="SAM" id="Phobius"/>
    </source>
</evidence>
<accession>A0A1H9EDC3</accession>
<dbReference type="Pfam" id="PF20332">
    <property type="entry name" value="DUF6627"/>
    <property type="match status" value="1"/>
</dbReference>
<keyword evidence="1" id="KW-1133">Transmembrane helix</keyword>
<keyword evidence="1" id="KW-0472">Membrane</keyword>
<feature type="transmembrane region" description="Helical" evidence="1">
    <location>
        <begin position="92"/>
        <end position="114"/>
    </location>
</feature>
<dbReference type="EMBL" id="FOFO01000021">
    <property type="protein sequence ID" value="SEQ23724.1"/>
    <property type="molecule type" value="Genomic_DNA"/>
</dbReference>
<name>A0A1H9EDC3_9GAMM</name>
<dbReference type="Proteomes" id="UP000199496">
    <property type="component" value="Unassembled WGS sequence"/>
</dbReference>
<dbReference type="PIRSF" id="PIRSF029543">
    <property type="entry name" value="UCP029543"/>
    <property type="match status" value="1"/>
</dbReference>
<evidence type="ECO:0008006" key="5">
    <source>
        <dbReference type="Google" id="ProtNLM"/>
    </source>
</evidence>
<dbReference type="RefSeq" id="WP_090207929.1">
    <property type="nucleotide sequence ID" value="NZ_FOFO01000021.1"/>
</dbReference>
<dbReference type="AlphaFoldDB" id="A0A1H9EDC3"/>
<keyword evidence="2" id="KW-0732">Signal</keyword>
<keyword evidence="4" id="KW-1185">Reference proteome</keyword>
<protein>
    <recommendedName>
        <fullName evidence="5">PA2779 family protein</fullName>
    </recommendedName>
</protein>
<dbReference type="STRING" id="867345.SAMN05421693_12134"/>
<reference evidence="3 4" key="1">
    <citation type="submission" date="2016-10" db="EMBL/GenBank/DDBJ databases">
        <authorList>
            <person name="de Groot N.N."/>
        </authorList>
    </citation>
    <scope>NUCLEOTIDE SEQUENCE [LARGE SCALE GENOMIC DNA]</scope>
    <source>
        <strain evidence="3 4">B7-7</strain>
    </source>
</reference>
<organism evidence="3 4">
    <name type="scientific">Ectothiorhodospira magna</name>
    <dbReference type="NCBI Taxonomy" id="867345"/>
    <lineage>
        <taxon>Bacteria</taxon>
        <taxon>Pseudomonadati</taxon>
        <taxon>Pseudomonadota</taxon>
        <taxon>Gammaproteobacteria</taxon>
        <taxon>Chromatiales</taxon>
        <taxon>Ectothiorhodospiraceae</taxon>
        <taxon>Ectothiorhodospira</taxon>
    </lineage>
</organism>
<sequence>MTRYLLTLLCALSLLATAISPVHAGMISTDQLLEIEQGQVDRAQWLSSLEREDVQQQLARLGVSPADAAQRIARMTDQEIHQLNQRLEELPAGAASVLGVVVLVFIVFVITDAIGATDIFPFVRPVQ</sequence>
<gene>
    <name evidence="3" type="ORF">SAMN05421693_12134</name>
</gene>
<dbReference type="InterPro" id="IPR046735">
    <property type="entry name" value="PA2779-like"/>
</dbReference>
<proteinExistence type="predicted"/>
<dbReference type="OrthoDB" id="6401969at2"/>
<feature type="signal peptide" evidence="2">
    <location>
        <begin position="1"/>
        <end position="24"/>
    </location>
</feature>
<feature type="chain" id="PRO_5011434751" description="PA2779 family protein" evidence="2">
    <location>
        <begin position="25"/>
        <end position="127"/>
    </location>
</feature>
<dbReference type="NCBIfam" id="NF033919">
    <property type="entry name" value="PA2779_fam"/>
    <property type="match status" value="1"/>
</dbReference>
<dbReference type="InterPro" id="IPR016924">
    <property type="entry name" value="UCP029543"/>
</dbReference>
<evidence type="ECO:0000313" key="4">
    <source>
        <dbReference type="Proteomes" id="UP000199496"/>
    </source>
</evidence>
<evidence type="ECO:0000313" key="3">
    <source>
        <dbReference type="EMBL" id="SEQ23724.1"/>
    </source>
</evidence>
<keyword evidence="1" id="KW-0812">Transmembrane</keyword>
<evidence type="ECO:0000256" key="2">
    <source>
        <dbReference type="SAM" id="SignalP"/>
    </source>
</evidence>